<dbReference type="AlphaFoldDB" id="A0A9R1VL75"/>
<dbReference type="EMBL" id="NBSK02000005">
    <property type="protein sequence ID" value="KAJ0207329.1"/>
    <property type="molecule type" value="Genomic_DNA"/>
</dbReference>
<sequence>MPTFKKKNSKLPNPEDIDRVICDELPDKELEPDLYQIVSDNIIHGPCGNDFPFMPCMKNGKCSKGFPKDFTNDTYINDDGYPVYQRRDNGNNVVKNGVSLENRYVVPYNKTLLKQYQTHMNLEWCNQLGSIKYLFKYINKGPDRITTSFYDAKNNKKQHKENNDRDEIVEYYNCRYISACEACPRLFRYDIHYRTPPVESYDEKARELSYVEFPTQYVWNKPDKVWTRRKTKTKTLGKINHVSPKSGDVYYLRILLNKVKDSLSRTHHVFKETYNCLSDDVVHVREQEIGMKVNNKKVGVFFLYGYGGTGKTFVWKTLSAAIRSKGTIGGPNDGEVEVEFPEDVIVPSTGDHIHSIVSCIYSSFQNHLDDPSYFQDKTILVPTNEEVDAINDYMLELMKDEGKTYMSLDSLCETEAEDVGLGV</sequence>
<keyword evidence="1" id="KW-0067">ATP-binding</keyword>
<dbReference type="InterPro" id="IPR010285">
    <property type="entry name" value="DNA_helicase_pif1-like_DEAD"/>
</dbReference>
<name>A0A9R1VL75_LACSA</name>
<protein>
    <recommendedName>
        <fullName evidence="1">ATP-dependent DNA helicase</fullName>
        <ecNumber evidence="1">5.6.2.3</ecNumber>
    </recommendedName>
</protein>
<dbReference type="GO" id="GO:0006310">
    <property type="term" value="P:DNA recombination"/>
    <property type="evidence" value="ECO:0007669"/>
    <property type="project" value="UniProtKB-KW"/>
</dbReference>
<comment type="similarity">
    <text evidence="1">Belongs to the helicase family.</text>
</comment>
<keyword evidence="4" id="KW-1185">Reference proteome</keyword>
<dbReference type="GO" id="GO:0016787">
    <property type="term" value="F:hydrolase activity"/>
    <property type="evidence" value="ECO:0007669"/>
    <property type="project" value="UniProtKB-KW"/>
</dbReference>
<dbReference type="GO" id="GO:0006281">
    <property type="term" value="P:DNA repair"/>
    <property type="evidence" value="ECO:0007669"/>
    <property type="project" value="UniProtKB-KW"/>
</dbReference>
<evidence type="ECO:0000259" key="2">
    <source>
        <dbReference type="Pfam" id="PF05970"/>
    </source>
</evidence>
<dbReference type="GO" id="GO:0000723">
    <property type="term" value="P:telomere maintenance"/>
    <property type="evidence" value="ECO:0007669"/>
    <property type="project" value="InterPro"/>
</dbReference>
<dbReference type="Proteomes" id="UP000235145">
    <property type="component" value="Unassembled WGS sequence"/>
</dbReference>
<keyword evidence="1" id="KW-0227">DNA damage</keyword>
<accession>A0A9R1VL75</accession>
<keyword evidence="1" id="KW-0234">DNA repair</keyword>
<dbReference type="PANTHER" id="PTHR10492:SF97">
    <property type="entry name" value="ATP-DEPENDENT DNA HELICASE"/>
    <property type="match status" value="1"/>
</dbReference>
<feature type="domain" description="DNA helicase Pif1-like DEAD-box helicase" evidence="2">
    <location>
        <begin position="288"/>
        <end position="328"/>
    </location>
</feature>
<organism evidence="3 4">
    <name type="scientific">Lactuca sativa</name>
    <name type="common">Garden lettuce</name>
    <dbReference type="NCBI Taxonomy" id="4236"/>
    <lineage>
        <taxon>Eukaryota</taxon>
        <taxon>Viridiplantae</taxon>
        <taxon>Streptophyta</taxon>
        <taxon>Embryophyta</taxon>
        <taxon>Tracheophyta</taxon>
        <taxon>Spermatophyta</taxon>
        <taxon>Magnoliopsida</taxon>
        <taxon>eudicotyledons</taxon>
        <taxon>Gunneridae</taxon>
        <taxon>Pentapetalae</taxon>
        <taxon>asterids</taxon>
        <taxon>campanulids</taxon>
        <taxon>Asterales</taxon>
        <taxon>Asteraceae</taxon>
        <taxon>Cichorioideae</taxon>
        <taxon>Cichorieae</taxon>
        <taxon>Lactucinae</taxon>
        <taxon>Lactuca</taxon>
    </lineage>
</organism>
<evidence type="ECO:0000256" key="1">
    <source>
        <dbReference type="RuleBase" id="RU363044"/>
    </source>
</evidence>
<evidence type="ECO:0000313" key="4">
    <source>
        <dbReference type="Proteomes" id="UP000235145"/>
    </source>
</evidence>
<keyword evidence="1" id="KW-0233">DNA recombination</keyword>
<dbReference type="GO" id="GO:0005524">
    <property type="term" value="F:ATP binding"/>
    <property type="evidence" value="ECO:0007669"/>
    <property type="project" value="UniProtKB-KW"/>
</dbReference>
<dbReference type="Pfam" id="PF05970">
    <property type="entry name" value="PIF1"/>
    <property type="match status" value="1"/>
</dbReference>
<dbReference type="GO" id="GO:0043139">
    <property type="term" value="F:5'-3' DNA helicase activity"/>
    <property type="evidence" value="ECO:0007669"/>
    <property type="project" value="UniProtKB-EC"/>
</dbReference>
<dbReference type="PANTHER" id="PTHR10492">
    <property type="match status" value="1"/>
</dbReference>
<keyword evidence="1" id="KW-0547">Nucleotide-binding</keyword>
<dbReference type="EC" id="5.6.2.3" evidence="1"/>
<evidence type="ECO:0000313" key="3">
    <source>
        <dbReference type="EMBL" id="KAJ0207329.1"/>
    </source>
</evidence>
<comment type="cofactor">
    <cofactor evidence="1">
        <name>Mg(2+)</name>
        <dbReference type="ChEBI" id="CHEBI:18420"/>
    </cofactor>
</comment>
<comment type="caution">
    <text evidence="3">The sequence shown here is derived from an EMBL/GenBank/DDBJ whole genome shotgun (WGS) entry which is preliminary data.</text>
</comment>
<comment type="catalytic activity">
    <reaction evidence="1">
        <text>ATP + H2O = ADP + phosphate + H(+)</text>
        <dbReference type="Rhea" id="RHEA:13065"/>
        <dbReference type="ChEBI" id="CHEBI:15377"/>
        <dbReference type="ChEBI" id="CHEBI:15378"/>
        <dbReference type="ChEBI" id="CHEBI:30616"/>
        <dbReference type="ChEBI" id="CHEBI:43474"/>
        <dbReference type="ChEBI" id="CHEBI:456216"/>
        <dbReference type="EC" id="5.6.2.3"/>
    </reaction>
</comment>
<gene>
    <name evidence="3" type="ORF">LSAT_V11C500281760</name>
</gene>
<proteinExistence type="inferred from homology"/>
<keyword evidence="1" id="KW-0347">Helicase</keyword>
<keyword evidence="1" id="KW-0378">Hydrolase</keyword>
<reference evidence="3 4" key="1">
    <citation type="journal article" date="2017" name="Nat. Commun.">
        <title>Genome assembly with in vitro proximity ligation data and whole-genome triplication in lettuce.</title>
        <authorList>
            <person name="Reyes-Chin-Wo S."/>
            <person name="Wang Z."/>
            <person name="Yang X."/>
            <person name="Kozik A."/>
            <person name="Arikit S."/>
            <person name="Song C."/>
            <person name="Xia L."/>
            <person name="Froenicke L."/>
            <person name="Lavelle D.O."/>
            <person name="Truco M.J."/>
            <person name="Xia R."/>
            <person name="Zhu S."/>
            <person name="Xu C."/>
            <person name="Xu H."/>
            <person name="Xu X."/>
            <person name="Cox K."/>
            <person name="Korf I."/>
            <person name="Meyers B.C."/>
            <person name="Michelmore R.W."/>
        </authorList>
    </citation>
    <scope>NUCLEOTIDE SEQUENCE [LARGE SCALE GENOMIC DNA]</scope>
    <source>
        <strain evidence="4">cv. Salinas</strain>
        <tissue evidence="3">Seedlings</tissue>
    </source>
</reference>